<feature type="domain" description="IclR-ED" evidence="5">
    <location>
        <begin position="69"/>
        <end position="250"/>
    </location>
</feature>
<dbReference type="PANTHER" id="PTHR30136">
    <property type="entry name" value="HELIX-TURN-HELIX TRANSCRIPTIONAL REGULATOR, ICLR FAMILY"/>
    <property type="match status" value="1"/>
</dbReference>
<dbReference type="Gene3D" id="1.10.10.10">
    <property type="entry name" value="Winged helix-like DNA-binding domain superfamily/Winged helix DNA-binding domain"/>
    <property type="match status" value="1"/>
</dbReference>
<dbReference type="GeneID" id="77466777"/>
<dbReference type="SUPFAM" id="SSF46785">
    <property type="entry name" value="Winged helix' DNA-binding domain"/>
    <property type="match status" value="1"/>
</dbReference>
<dbReference type="InterPro" id="IPR014757">
    <property type="entry name" value="Tscrpt_reg_IclR_C"/>
</dbReference>
<dbReference type="InterPro" id="IPR029016">
    <property type="entry name" value="GAF-like_dom_sf"/>
</dbReference>
<dbReference type="RefSeq" id="WP_005949458.1">
    <property type="nucleotide sequence ID" value="NZ_CP028103.1"/>
</dbReference>
<keyword evidence="1" id="KW-0805">Transcription regulation</keyword>
<evidence type="ECO:0000313" key="7">
    <source>
        <dbReference type="Proteomes" id="UP000241238"/>
    </source>
</evidence>
<gene>
    <name evidence="6" type="ORF">C4N18_02150</name>
</gene>
<dbReference type="PROSITE" id="PS51078">
    <property type="entry name" value="ICLR_ED"/>
    <property type="match status" value="1"/>
</dbReference>
<dbReference type="Pfam" id="PF09339">
    <property type="entry name" value="HTH_IclR"/>
    <property type="match status" value="1"/>
</dbReference>
<keyword evidence="7" id="KW-1185">Reference proteome</keyword>
<proteinExistence type="predicted"/>
<evidence type="ECO:0000313" key="6">
    <source>
        <dbReference type="EMBL" id="AVQ30088.1"/>
    </source>
</evidence>
<dbReference type="InterPro" id="IPR036390">
    <property type="entry name" value="WH_DNA-bd_sf"/>
</dbReference>
<evidence type="ECO:0000256" key="2">
    <source>
        <dbReference type="ARBA" id="ARBA00023125"/>
    </source>
</evidence>
<keyword evidence="2" id="KW-0238">DNA-binding</keyword>
<accession>A0ABN5JDS3</accession>
<evidence type="ECO:0000256" key="1">
    <source>
        <dbReference type="ARBA" id="ARBA00023015"/>
    </source>
</evidence>
<organism evidence="6 7">
    <name type="scientific">Fusobacterium varium ATCC 27725</name>
    <dbReference type="NCBI Taxonomy" id="469618"/>
    <lineage>
        <taxon>Bacteria</taxon>
        <taxon>Fusobacteriati</taxon>
        <taxon>Fusobacteriota</taxon>
        <taxon>Fusobacteriia</taxon>
        <taxon>Fusobacteriales</taxon>
        <taxon>Fusobacteriaceae</taxon>
        <taxon>Fusobacterium</taxon>
    </lineage>
</organism>
<dbReference type="InterPro" id="IPR005471">
    <property type="entry name" value="Tscrpt_reg_IclR_N"/>
</dbReference>
<dbReference type="InterPro" id="IPR036388">
    <property type="entry name" value="WH-like_DNA-bd_sf"/>
</dbReference>
<protein>
    <submittedName>
        <fullName evidence="6">IclR family transcriptional regulator</fullName>
    </submittedName>
</protein>
<dbReference type="Pfam" id="PF01614">
    <property type="entry name" value="IclR_C"/>
    <property type="match status" value="1"/>
</dbReference>
<name>A0ABN5JDS3_FUSVA</name>
<dbReference type="EMBL" id="CP028103">
    <property type="protein sequence ID" value="AVQ30088.1"/>
    <property type="molecule type" value="Genomic_DNA"/>
</dbReference>
<dbReference type="Proteomes" id="UP000241238">
    <property type="component" value="Chromosome"/>
</dbReference>
<feature type="domain" description="HTH iclR-type" evidence="4">
    <location>
        <begin position="6"/>
        <end position="68"/>
    </location>
</feature>
<dbReference type="Gene3D" id="3.30.450.40">
    <property type="match status" value="1"/>
</dbReference>
<dbReference type="SMART" id="SM00346">
    <property type="entry name" value="HTH_ICLR"/>
    <property type="match status" value="1"/>
</dbReference>
<sequence>METLLHNPTERVTNILKIIAKNSDKLNFSSISKLTNMPKSTLSPILKTLVELEFLVLDPISQTYSIGLATFQVGQAYLENVNGLEIIKSHMRSIVAQCNETCQIGINHNNEVLYLTKVECSLPIKLMSSIGRNLPLYCTGLGRVLLCEYSEEEIRNLYSNGMNQFTENTVTDIEELLEIVKKAKINKFAEEFGEVTSDACCIAVPIIINNKINAAIGVSLPIFRANQEEILKIKNLLKEHSLSISKELENLNIKSII</sequence>
<dbReference type="PANTHER" id="PTHR30136:SF24">
    <property type="entry name" value="HTH-TYPE TRANSCRIPTIONAL REPRESSOR ALLR"/>
    <property type="match status" value="1"/>
</dbReference>
<dbReference type="SUPFAM" id="SSF55781">
    <property type="entry name" value="GAF domain-like"/>
    <property type="match status" value="1"/>
</dbReference>
<dbReference type="PROSITE" id="PS51077">
    <property type="entry name" value="HTH_ICLR"/>
    <property type="match status" value="1"/>
</dbReference>
<evidence type="ECO:0000259" key="5">
    <source>
        <dbReference type="PROSITE" id="PS51078"/>
    </source>
</evidence>
<keyword evidence="3" id="KW-0804">Transcription</keyword>
<dbReference type="InterPro" id="IPR050707">
    <property type="entry name" value="HTH_MetabolicPath_Reg"/>
</dbReference>
<evidence type="ECO:0000259" key="4">
    <source>
        <dbReference type="PROSITE" id="PS51077"/>
    </source>
</evidence>
<reference evidence="7" key="1">
    <citation type="journal article" date="2018" name="MSphere">
        <title>Fusobacterium Genomics Using MinION and Illumina Sequencing Enables Genome Completion and Correction.</title>
        <authorList>
            <person name="Todd S.M."/>
            <person name="Settlage R.E."/>
            <person name="Lahmers K.K."/>
            <person name="Slade D.J."/>
        </authorList>
    </citation>
    <scope>NUCLEOTIDE SEQUENCE [LARGE SCALE GENOMIC DNA]</scope>
    <source>
        <strain evidence="7">ATCC 27725</strain>
    </source>
</reference>
<evidence type="ECO:0000256" key="3">
    <source>
        <dbReference type="ARBA" id="ARBA00023163"/>
    </source>
</evidence>